<evidence type="ECO:0000313" key="3">
    <source>
        <dbReference type="EMBL" id="JAG22822.1"/>
    </source>
</evidence>
<sequence length="126" mass="13255">VIRPQPYYQLGVISFQQEPTTIKPHLEMARFITVAAFLVVAVAAACAQDFFGAPQQFASGPRDPRQNRGPVTFPVTSPGSETSGVRVGASGYGFVPPGARGGIGPHGAAGPNPGFGLYPGFNSFYW</sequence>
<dbReference type="EMBL" id="GBHO01020782">
    <property type="protein sequence ID" value="JAG22822.1"/>
    <property type="molecule type" value="Transcribed_RNA"/>
</dbReference>
<dbReference type="AlphaFoldDB" id="A0A0A9XQ01"/>
<feature type="transmembrane region" description="Helical" evidence="2">
    <location>
        <begin position="28"/>
        <end position="47"/>
    </location>
</feature>
<accession>A0A0A9XQ01</accession>
<reference evidence="3" key="2">
    <citation type="submission" date="2014-07" db="EMBL/GenBank/DDBJ databases">
        <authorList>
            <person name="Hull J."/>
        </authorList>
    </citation>
    <scope>NUCLEOTIDE SEQUENCE</scope>
</reference>
<evidence type="ECO:0000256" key="2">
    <source>
        <dbReference type="SAM" id="Phobius"/>
    </source>
</evidence>
<name>A0A0A9XQ01_LYGHE</name>
<gene>
    <name evidence="3" type="primary">myoD</name>
    <name evidence="3" type="ORF">CM83_35239</name>
</gene>
<protein>
    <submittedName>
        <fullName evidence="3">Myosin ID heavy chain</fullName>
    </submittedName>
</protein>
<feature type="non-terminal residue" evidence="3">
    <location>
        <position position="1"/>
    </location>
</feature>
<reference evidence="3" key="1">
    <citation type="journal article" date="2014" name="PLoS ONE">
        <title>Transcriptome-Based Identification of ABC Transporters in the Western Tarnished Plant Bug Lygus hesperus.</title>
        <authorList>
            <person name="Hull J.J."/>
            <person name="Chaney K."/>
            <person name="Geib S.M."/>
            <person name="Fabrick J.A."/>
            <person name="Brent C.S."/>
            <person name="Walsh D."/>
            <person name="Lavine L.C."/>
        </authorList>
    </citation>
    <scope>NUCLEOTIDE SEQUENCE</scope>
</reference>
<organism evidence="3">
    <name type="scientific">Lygus hesperus</name>
    <name type="common">Western plant bug</name>
    <dbReference type="NCBI Taxonomy" id="30085"/>
    <lineage>
        <taxon>Eukaryota</taxon>
        <taxon>Metazoa</taxon>
        <taxon>Ecdysozoa</taxon>
        <taxon>Arthropoda</taxon>
        <taxon>Hexapoda</taxon>
        <taxon>Insecta</taxon>
        <taxon>Pterygota</taxon>
        <taxon>Neoptera</taxon>
        <taxon>Paraneoptera</taxon>
        <taxon>Hemiptera</taxon>
        <taxon>Heteroptera</taxon>
        <taxon>Panheteroptera</taxon>
        <taxon>Cimicomorpha</taxon>
        <taxon>Miridae</taxon>
        <taxon>Mirini</taxon>
        <taxon>Lygus</taxon>
    </lineage>
</organism>
<keyword evidence="2" id="KW-0812">Transmembrane</keyword>
<keyword evidence="2" id="KW-1133">Transmembrane helix</keyword>
<feature type="compositionally biased region" description="Polar residues" evidence="1">
    <location>
        <begin position="74"/>
        <end position="83"/>
    </location>
</feature>
<feature type="region of interest" description="Disordered" evidence="1">
    <location>
        <begin position="56"/>
        <end position="83"/>
    </location>
</feature>
<evidence type="ECO:0000256" key="1">
    <source>
        <dbReference type="SAM" id="MobiDB-lite"/>
    </source>
</evidence>
<keyword evidence="2" id="KW-0472">Membrane</keyword>
<proteinExistence type="predicted"/>